<dbReference type="Proteomes" id="UP001212263">
    <property type="component" value="Unassembled WGS sequence"/>
</dbReference>
<dbReference type="EMBL" id="JAKNDN010000022">
    <property type="protein sequence ID" value="MCG4960515.1"/>
    <property type="molecule type" value="Genomic_DNA"/>
</dbReference>
<accession>A0A1Y3YKN3</accession>
<evidence type="ECO:0000313" key="2">
    <source>
        <dbReference type="EMBL" id="MCG4960515.1"/>
    </source>
</evidence>
<evidence type="ECO:0000313" key="6">
    <source>
        <dbReference type="Proteomes" id="UP000284243"/>
    </source>
</evidence>
<evidence type="ECO:0000259" key="1">
    <source>
        <dbReference type="Pfam" id="PF14322"/>
    </source>
</evidence>
<gene>
    <name evidence="4" type="ORF">DWW57_02255</name>
    <name evidence="5" type="ORF">DXA53_17365</name>
    <name evidence="2" type="ORF">L0P03_11755</name>
    <name evidence="3" type="ORF">PN645_08040</name>
</gene>
<reference evidence="2" key="2">
    <citation type="submission" date="2022-01" db="EMBL/GenBank/DDBJ databases">
        <title>Collection of gut derived symbiotic bacterial strains cultured from healthy donors.</title>
        <authorList>
            <person name="Lin H."/>
            <person name="Kohout C."/>
            <person name="Waligurski E."/>
            <person name="Pamer E.G."/>
        </authorList>
    </citation>
    <scope>NUCLEOTIDE SEQUENCE</scope>
    <source>
        <strain evidence="2">DFI.1.149</strain>
    </source>
</reference>
<dbReference type="Pfam" id="PF14322">
    <property type="entry name" value="SusD-like_3"/>
    <property type="match status" value="1"/>
</dbReference>
<protein>
    <submittedName>
        <fullName evidence="2">RagB/SusD family nutrient uptake outer membrane protein</fullName>
    </submittedName>
</protein>
<dbReference type="Proteomes" id="UP000284243">
    <property type="component" value="Unassembled WGS sequence"/>
</dbReference>
<comment type="caution">
    <text evidence="4">The sequence shown here is derived from an EMBL/GenBank/DDBJ whole genome shotgun (WGS) entry which is preliminary data.</text>
</comment>
<dbReference type="GeneID" id="61273290"/>
<dbReference type="EMBL" id="QRYC01000002">
    <property type="protein sequence ID" value="RGU58556.1"/>
    <property type="molecule type" value="Genomic_DNA"/>
</dbReference>
<dbReference type="EMBL" id="JAQMRD010000008">
    <property type="protein sequence ID" value="MDB9222954.1"/>
    <property type="molecule type" value="Genomic_DNA"/>
</dbReference>
<dbReference type="Gene3D" id="1.25.40.390">
    <property type="match status" value="1"/>
</dbReference>
<dbReference type="AlphaFoldDB" id="A0A1Y3YKN3"/>
<dbReference type="InterPro" id="IPR011990">
    <property type="entry name" value="TPR-like_helical_dom_sf"/>
</dbReference>
<evidence type="ECO:0000313" key="3">
    <source>
        <dbReference type="EMBL" id="MDB9222954.1"/>
    </source>
</evidence>
<dbReference type="InterPro" id="IPR033985">
    <property type="entry name" value="SusD-like_N"/>
</dbReference>
<proteinExistence type="predicted"/>
<dbReference type="Proteomes" id="UP001199750">
    <property type="component" value="Unassembled WGS sequence"/>
</dbReference>
<reference evidence="3" key="3">
    <citation type="submission" date="2023-01" db="EMBL/GenBank/DDBJ databases">
        <title>Human gut microbiome strain richness.</title>
        <authorList>
            <person name="Chen-Liaw A."/>
        </authorList>
    </citation>
    <scope>NUCLEOTIDE SEQUENCE</scope>
    <source>
        <strain evidence="3">RTP21484st1_B7_RTP21484_190118</strain>
    </source>
</reference>
<reference evidence="6 7" key="1">
    <citation type="submission" date="2018-08" db="EMBL/GenBank/DDBJ databases">
        <title>A genome reference for cultivated species of the human gut microbiota.</title>
        <authorList>
            <person name="Zou Y."/>
            <person name="Xue W."/>
            <person name="Luo G."/>
        </authorList>
    </citation>
    <scope>NUCLEOTIDE SEQUENCE [LARGE SCALE GENOMIC DNA]</scope>
    <source>
        <strain evidence="4 6">AF16-14</strain>
        <strain evidence="5 7">OF03-11</strain>
    </source>
</reference>
<name>A0A1Y3YKN3_9BACT</name>
<evidence type="ECO:0000313" key="5">
    <source>
        <dbReference type="EMBL" id="RGY03919.1"/>
    </source>
</evidence>
<dbReference type="SUPFAM" id="SSF48452">
    <property type="entry name" value="TPR-like"/>
    <property type="match status" value="1"/>
</dbReference>
<evidence type="ECO:0000313" key="7">
    <source>
        <dbReference type="Proteomes" id="UP000284434"/>
    </source>
</evidence>
<dbReference type="RefSeq" id="WP_013610387.1">
    <property type="nucleotide sequence ID" value="NZ_CABJFF010000004.1"/>
</dbReference>
<dbReference type="EMBL" id="QSCO01000030">
    <property type="protein sequence ID" value="RGY03919.1"/>
    <property type="molecule type" value="Genomic_DNA"/>
</dbReference>
<evidence type="ECO:0000313" key="4">
    <source>
        <dbReference type="EMBL" id="RGU58556.1"/>
    </source>
</evidence>
<dbReference type="Proteomes" id="UP000284434">
    <property type="component" value="Unassembled WGS sequence"/>
</dbReference>
<organism evidence="4 6">
    <name type="scientific">Odoribacter splanchnicus</name>
    <dbReference type="NCBI Taxonomy" id="28118"/>
    <lineage>
        <taxon>Bacteria</taxon>
        <taxon>Pseudomonadati</taxon>
        <taxon>Bacteroidota</taxon>
        <taxon>Bacteroidia</taxon>
        <taxon>Bacteroidales</taxon>
        <taxon>Odoribacteraceae</taxon>
        <taxon>Odoribacter</taxon>
    </lineage>
</organism>
<dbReference type="PROSITE" id="PS51257">
    <property type="entry name" value="PROKAR_LIPOPROTEIN"/>
    <property type="match status" value="1"/>
</dbReference>
<feature type="domain" description="SusD-like N-terminal" evidence="1">
    <location>
        <begin position="22"/>
        <end position="216"/>
    </location>
</feature>
<sequence length="505" mass="57771">MKIYKFIGFIALLGWSAVSCNDWLDVRPDTEQKEEDQFSTYKGFRDALTGCYMALANEDVYGCRLTMSCTEALAGLWHMPDEPSSTSDRYQDYHLMLHEYDNDGARQAVQAIYSKLYNIIVQANLVIKHAEDNAAAFPDEATRSVILGEAYAIRAYCQLDVLRLFGEVPGGQGTKVSLPYSEVTAFDERATRYDFTGYSEKLIADLDKAEKLLKDNDPIFGYTFEELNAPSSVEIEDTYMCYRQSRLNYWAVKALQSRMYLYLGKADPKYLAMAYDAAKAVIDAKDRDGNPVMTLSGSSDRETNGYKACPNECLFYLSKYNVKDVASILIGGADVQTGVNYLYITPERLTRLFEGVPTDSDNRYAFMWNKNAKSSTSKKNVTILKYYFADDVENKALYYQIIPMLRMSEMYLIAVETTPSLSEANALYKDYMLECGVALDKDVFDGLNDRSGELMAEYRREFFAEGQLFYTYKRNQVKDILWLETQEMTEDDYILWNCVNTEFNP</sequence>
<dbReference type="Gene3D" id="1.25.40.900">
    <property type="match status" value="1"/>
</dbReference>